<proteinExistence type="inferred from homology"/>
<dbReference type="InterPro" id="IPR042099">
    <property type="entry name" value="ANL_N_sf"/>
</dbReference>
<dbReference type="GO" id="GO:0031956">
    <property type="term" value="F:medium-chain fatty acid-CoA ligase activity"/>
    <property type="evidence" value="ECO:0007669"/>
    <property type="project" value="TreeGrafter"/>
</dbReference>
<feature type="domain" description="AMP-dependent synthetase/ligase" evidence="3">
    <location>
        <begin position="30"/>
        <end position="376"/>
    </location>
</feature>
<dbReference type="InterPro" id="IPR025110">
    <property type="entry name" value="AMP-bd_C"/>
</dbReference>
<dbReference type="Gene3D" id="3.30.300.30">
    <property type="match status" value="1"/>
</dbReference>
<dbReference type="Proteomes" id="UP001143463">
    <property type="component" value="Unassembled WGS sequence"/>
</dbReference>
<evidence type="ECO:0000313" key="5">
    <source>
        <dbReference type="EMBL" id="GLL15764.1"/>
    </source>
</evidence>
<protein>
    <submittedName>
        <fullName evidence="5">Uncharacterized protein</fullName>
    </submittedName>
</protein>
<dbReference type="GO" id="GO:0006631">
    <property type="term" value="P:fatty acid metabolic process"/>
    <property type="evidence" value="ECO:0007669"/>
    <property type="project" value="TreeGrafter"/>
</dbReference>
<accession>A0A9W6P0T4</accession>
<comment type="similarity">
    <text evidence="1">Belongs to the ATP-dependent AMP-binding enzyme family.</text>
</comment>
<reference evidence="5" key="2">
    <citation type="submission" date="2023-01" db="EMBL/GenBank/DDBJ databases">
        <authorList>
            <person name="Sun Q."/>
            <person name="Evtushenko L."/>
        </authorList>
    </citation>
    <scope>NUCLEOTIDE SEQUENCE</scope>
    <source>
        <strain evidence="5">VKM Ac-1069</strain>
    </source>
</reference>
<evidence type="ECO:0000259" key="3">
    <source>
        <dbReference type="Pfam" id="PF00501"/>
    </source>
</evidence>
<name>A0A9W6P0T4_9PSEU</name>
<reference evidence="5" key="1">
    <citation type="journal article" date="2014" name="Int. J. Syst. Evol. Microbiol.">
        <title>Complete genome sequence of Corynebacterium casei LMG S-19264T (=DSM 44701T), isolated from a smear-ripened cheese.</title>
        <authorList>
            <consortium name="US DOE Joint Genome Institute (JGI-PGF)"/>
            <person name="Walter F."/>
            <person name="Albersmeier A."/>
            <person name="Kalinowski J."/>
            <person name="Ruckert C."/>
        </authorList>
    </citation>
    <scope>NUCLEOTIDE SEQUENCE</scope>
    <source>
        <strain evidence="5">VKM Ac-1069</strain>
    </source>
</reference>
<keyword evidence="6" id="KW-1185">Reference proteome</keyword>
<dbReference type="Pfam" id="PF00501">
    <property type="entry name" value="AMP-binding"/>
    <property type="match status" value="1"/>
</dbReference>
<dbReference type="InterPro" id="IPR020845">
    <property type="entry name" value="AMP-binding_CS"/>
</dbReference>
<dbReference type="InterPro" id="IPR045851">
    <property type="entry name" value="AMP-bd_C_sf"/>
</dbReference>
<dbReference type="Gene3D" id="3.40.50.12780">
    <property type="entry name" value="N-terminal domain of ligase-like"/>
    <property type="match status" value="1"/>
</dbReference>
<comment type="caution">
    <text evidence="5">The sequence shown here is derived from an EMBL/GenBank/DDBJ whole genome shotgun (WGS) entry which is preliminary data.</text>
</comment>
<evidence type="ECO:0000256" key="1">
    <source>
        <dbReference type="ARBA" id="ARBA00006432"/>
    </source>
</evidence>
<dbReference type="PROSITE" id="PS00455">
    <property type="entry name" value="AMP_BINDING"/>
    <property type="match status" value="1"/>
</dbReference>
<evidence type="ECO:0000313" key="6">
    <source>
        <dbReference type="Proteomes" id="UP001143463"/>
    </source>
</evidence>
<feature type="domain" description="AMP-binding enzyme C-terminal" evidence="4">
    <location>
        <begin position="427"/>
        <end position="501"/>
    </location>
</feature>
<gene>
    <name evidence="5" type="ORF">GCM10017577_69180</name>
</gene>
<dbReference type="PANTHER" id="PTHR43201">
    <property type="entry name" value="ACYL-COA SYNTHETASE"/>
    <property type="match status" value="1"/>
</dbReference>
<dbReference type="InterPro" id="IPR000873">
    <property type="entry name" value="AMP-dep_synth/lig_dom"/>
</dbReference>
<organism evidence="5 6">
    <name type="scientific">Pseudonocardia halophobica</name>
    <dbReference type="NCBI Taxonomy" id="29401"/>
    <lineage>
        <taxon>Bacteria</taxon>
        <taxon>Bacillati</taxon>
        <taxon>Actinomycetota</taxon>
        <taxon>Actinomycetes</taxon>
        <taxon>Pseudonocardiales</taxon>
        <taxon>Pseudonocardiaceae</taxon>
        <taxon>Pseudonocardia</taxon>
    </lineage>
</organism>
<keyword evidence="2" id="KW-0436">Ligase</keyword>
<sequence>MAEYAGRALGGPVSPCGLLRAGLSADPAGLALISADARWTWRTLDDLSDRLAAGLLGMGLNPGDRVASLMPNRPALIVHYLACFKAGLVATPLNYRYMAPEIDHALAVSKARALLAHAEREEDLAASRLAPQLPLGTISYGGRRGAGPAFDKLIEGEAWSSPLPPPSPAAPAVIFFTSGSTGRPKGVTHTHETLGWMLAILTAALELTPDDLLLPGSSLSHLGAFYLSFAALSVGAGVIVAQTFDGDALLPLLRKDRPTVLSMLPSALFALIRDHGARHDDFASLRLCRAAGDTVSAELEREFTALSGLVIDEAYGMTEVGLATVSPPSGLIKPGSVGQVVPAVSLSIRNDDGDELPAGSEGRLWIKTPAATVGYWDDRGATEAAFSNGWLDSGDVMRVDEEGYFFFCGRKKQIIVHDGSNISPQDVENALLEHTSVATAGVIGIYDRVHGENVRAYITLTEGPERPTSQELIRFARARVGYKAPEEIVVLDEMPRTATGKVDRASLKRMAGANLARG</sequence>
<evidence type="ECO:0000259" key="4">
    <source>
        <dbReference type="Pfam" id="PF13193"/>
    </source>
</evidence>
<dbReference type="RefSeq" id="WP_197040891.1">
    <property type="nucleotide sequence ID" value="NZ_BAAAUZ010000084.1"/>
</dbReference>
<dbReference type="AlphaFoldDB" id="A0A9W6P0T4"/>
<dbReference type="EMBL" id="BSFQ01000055">
    <property type="protein sequence ID" value="GLL15764.1"/>
    <property type="molecule type" value="Genomic_DNA"/>
</dbReference>
<dbReference type="Pfam" id="PF13193">
    <property type="entry name" value="AMP-binding_C"/>
    <property type="match status" value="1"/>
</dbReference>
<evidence type="ECO:0000256" key="2">
    <source>
        <dbReference type="ARBA" id="ARBA00022598"/>
    </source>
</evidence>
<dbReference type="PANTHER" id="PTHR43201:SF5">
    <property type="entry name" value="MEDIUM-CHAIN ACYL-COA LIGASE ACSF2, MITOCHONDRIAL"/>
    <property type="match status" value="1"/>
</dbReference>
<dbReference type="SUPFAM" id="SSF56801">
    <property type="entry name" value="Acetyl-CoA synthetase-like"/>
    <property type="match status" value="1"/>
</dbReference>